<dbReference type="PROSITE" id="PS50097">
    <property type="entry name" value="BTB"/>
    <property type="match status" value="1"/>
</dbReference>
<dbReference type="SMART" id="SM00225">
    <property type="entry name" value="BTB"/>
    <property type="match status" value="1"/>
</dbReference>
<dbReference type="OrthoDB" id="6359816at2759"/>
<keyword evidence="3" id="KW-1185">Reference proteome</keyword>
<dbReference type="PANTHER" id="PTHR46071:SF2">
    <property type="entry name" value="ANKYRIN REPEAT AND BTB_POZ DOMAIN-CONTAINING PROTEIN 2-LIKE PROTEIN"/>
    <property type="match status" value="1"/>
</dbReference>
<evidence type="ECO:0000313" key="3">
    <source>
        <dbReference type="Proteomes" id="UP000594262"/>
    </source>
</evidence>
<name>A0A7M6DPN6_9CNID</name>
<dbReference type="PANTHER" id="PTHR46071">
    <property type="entry name" value="ANKYRIN REPEAT AND BTB/POZ DOMAIN-CONTAINING"/>
    <property type="match status" value="1"/>
</dbReference>
<reference evidence="2" key="1">
    <citation type="submission" date="2021-01" db="UniProtKB">
        <authorList>
            <consortium name="EnsemblMetazoa"/>
        </authorList>
    </citation>
    <scope>IDENTIFICATION</scope>
</reference>
<dbReference type="InterPro" id="IPR000210">
    <property type="entry name" value="BTB/POZ_dom"/>
</dbReference>
<dbReference type="InterPro" id="IPR052089">
    <property type="entry name" value="Ankyrin-BTB/POZ_domain"/>
</dbReference>
<evidence type="ECO:0000313" key="2">
    <source>
        <dbReference type="EnsemblMetazoa" id="CLYHEMP020492.3"/>
    </source>
</evidence>
<protein>
    <recommendedName>
        <fullName evidence="1">BTB domain-containing protein</fullName>
    </recommendedName>
</protein>
<sequence length="603" mass="68654">MPIYAVRWADFTLSLIEASNRNDLFWKIDDISDPTSVTFQELENSLYINLKCKSKVIIDGEEEQKKDDDDGVPLEKLRTLMEDKDFCDLEIVIGKNIVLCHKVILGQSEYFKRLIQSSLTKMEGRKILLKDVSLEVFSAVREFLYLGKLDWTSERKSDIIFMLELLKYSHMTQLNDLLKAVETKILNYFKEKGWDYAWGNDEKLNLSEIVTGINVSESLNLTKLQEQLVSFLSNKVTKRKDSNENGKEKRDFLKELRLIETKLADYFQEKLDDAEMVGSASTSFLNVFKDLKSKSFIQDLNNEAGKLKENNMIEKIDFCPYHCIVSNLSDIENPSKRLVTKCCSAIKTLGGFGFHLDKKGMKFGSVPGLVEPMPTCYHSKALQLAATLGQLELVKELVEIGADPLERVYPNGMTLIHLLDETIRNNECNAGKYSSFLDKKLPKLKVSSKKMGSVLEYLLEHTGHSDVATVPFDVKSKTVNQEYVEELMGRAEFGNLSVPFTLDRCQGHCDSTFSEELALLMHPRASEVVKDIDEENYPEDPTELRKEVASGALRDYQEATRAFHPLMDRFSNHKNDNIRPTNFSGGIIGAMRASLVMQVENEL</sequence>
<dbReference type="RefSeq" id="XP_066922632.1">
    <property type="nucleotide sequence ID" value="XM_067066531.1"/>
</dbReference>
<dbReference type="Gene3D" id="1.25.40.20">
    <property type="entry name" value="Ankyrin repeat-containing domain"/>
    <property type="match status" value="1"/>
</dbReference>
<dbReference type="InterPro" id="IPR036770">
    <property type="entry name" value="Ankyrin_rpt-contain_sf"/>
</dbReference>
<proteinExistence type="predicted"/>
<dbReference type="CDD" id="cd18186">
    <property type="entry name" value="BTB_POZ_ZBTB_KLHL-like"/>
    <property type="match status" value="1"/>
</dbReference>
<feature type="domain" description="BTB" evidence="1">
    <location>
        <begin position="87"/>
        <end position="153"/>
    </location>
</feature>
<evidence type="ECO:0000259" key="1">
    <source>
        <dbReference type="PROSITE" id="PS50097"/>
    </source>
</evidence>
<dbReference type="Proteomes" id="UP000594262">
    <property type="component" value="Unplaced"/>
</dbReference>
<dbReference type="Gene3D" id="3.30.710.10">
    <property type="entry name" value="Potassium Channel Kv1.1, Chain A"/>
    <property type="match status" value="1"/>
</dbReference>
<dbReference type="SUPFAM" id="SSF54695">
    <property type="entry name" value="POZ domain"/>
    <property type="match status" value="1"/>
</dbReference>
<accession>A0A7M6DPN6</accession>
<organism evidence="2 3">
    <name type="scientific">Clytia hemisphaerica</name>
    <dbReference type="NCBI Taxonomy" id="252671"/>
    <lineage>
        <taxon>Eukaryota</taxon>
        <taxon>Metazoa</taxon>
        <taxon>Cnidaria</taxon>
        <taxon>Hydrozoa</taxon>
        <taxon>Hydroidolina</taxon>
        <taxon>Leptothecata</taxon>
        <taxon>Obeliida</taxon>
        <taxon>Clytiidae</taxon>
        <taxon>Clytia</taxon>
    </lineage>
</organism>
<dbReference type="GeneID" id="136809967"/>
<dbReference type="Pfam" id="PF00651">
    <property type="entry name" value="BTB"/>
    <property type="match status" value="1"/>
</dbReference>
<dbReference type="InterPro" id="IPR011333">
    <property type="entry name" value="SKP1/BTB/POZ_sf"/>
</dbReference>
<dbReference type="EnsemblMetazoa" id="CLYHEMT020492.3">
    <property type="protein sequence ID" value="CLYHEMP020492.3"/>
    <property type="gene ID" value="CLYHEMG020492"/>
</dbReference>
<dbReference type="AlphaFoldDB" id="A0A7M6DPN6"/>